<gene>
    <name evidence="2" type="ORF">CVLEPA_LOCUS10559</name>
</gene>
<organism evidence="2 3">
    <name type="scientific">Clavelina lepadiformis</name>
    <name type="common">Light-bulb sea squirt</name>
    <name type="synonym">Ascidia lepadiformis</name>
    <dbReference type="NCBI Taxonomy" id="159417"/>
    <lineage>
        <taxon>Eukaryota</taxon>
        <taxon>Metazoa</taxon>
        <taxon>Chordata</taxon>
        <taxon>Tunicata</taxon>
        <taxon>Ascidiacea</taxon>
        <taxon>Aplousobranchia</taxon>
        <taxon>Clavelinidae</taxon>
        <taxon>Clavelina</taxon>
    </lineage>
</organism>
<feature type="chain" id="PRO_5045823786" evidence="1">
    <location>
        <begin position="20"/>
        <end position="95"/>
    </location>
</feature>
<sequence length="95" mass="10553">MLKLFVILVLLFSAVICKSSEPGYPVCCDSTIDLSLQGLIQNHVDRLMVLRHPDWGWANTPEAVLGIQLGDMQAFFGLNKTIATMETEMKAEINT</sequence>
<dbReference type="Proteomes" id="UP001642483">
    <property type="component" value="Unassembled WGS sequence"/>
</dbReference>
<accession>A0ABP0FKU4</accession>
<proteinExistence type="predicted"/>
<evidence type="ECO:0000256" key="1">
    <source>
        <dbReference type="SAM" id="SignalP"/>
    </source>
</evidence>
<keyword evidence="3" id="KW-1185">Reference proteome</keyword>
<evidence type="ECO:0000313" key="2">
    <source>
        <dbReference type="EMBL" id="CAK8680289.1"/>
    </source>
</evidence>
<dbReference type="EMBL" id="CAWYQH010000068">
    <property type="protein sequence ID" value="CAK8680289.1"/>
    <property type="molecule type" value="Genomic_DNA"/>
</dbReference>
<name>A0ABP0FKU4_CLALP</name>
<protein>
    <submittedName>
        <fullName evidence="2">Uncharacterized protein</fullName>
    </submittedName>
</protein>
<evidence type="ECO:0000313" key="3">
    <source>
        <dbReference type="Proteomes" id="UP001642483"/>
    </source>
</evidence>
<keyword evidence="1" id="KW-0732">Signal</keyword>
<reference evidence="2 3" key="1">
    <citation type="submission" date="2024-02" db="EMBL/GenBank/DDBJ databases">
        <authorList>
            <person name="Daric V."/>
            <person name="Darras S."/>
        </authorList>
    </citation>
    <scope>NUCLEOTIDE SEQUENCE [LARGE SCALE GENOMIC DNA]</scope>
</reference>
<feature type="signal peptide" evidence="1">
    <location>
        <begin position="1"/>
        <end position="19"/>
    </location>
</feature>
<comment type="caution">
    <text evidence="2">The sequence shown here is derived from an EMBL/GenBank/DDBJ whole genome shotgun (WGS) entry which is preliminary data.</text>
</comment>